<evidence type="ECO:0000256" key="4">
    <source>
        <dbReference type="ARBA" id="ARBA00023002"/>
    </source>
</evidence>
<accession>A0A916ZLH1</accession>
<dbReference type="GO" id="GO:0030151">
    <property type="term" value="F:molybdenum ion binding"/>
    <property type="evidence" value="ECO:0007669"/>
    <property type="project" value="InterPro"/>
</dbReference>
<dbReference type="Proteomes" id="UP000635071">
    <property type="component" value="Unassembled WGS sequence"/>
</dbReference>
<feature type="domain" description="Moybdenum cofactor oxidoreductase dimerisation" evidence="6">
    <location>
        <begin position="262"/>
        <end position="322"/>
    </location>
</feature>
<dbReference type="InterPro" id="IPR005066">
    <property type="entry name" value="MoCF_OxRdtse_dimer"/>
</dbReference>
<dbReference type="GO" id="GO:0043546">
    <property type="term" value="F:molybdopterin cofactor binding"/>
    <property type="evidence" value="ECO:0007669"/>
    <property type="project" value="TreeGrafter"/>
</dbReference>
<keyword evidence="8" id="KW-1185">Reference proteome</keyword>
<evidence type="ECO:0000256" key="3">
    <source>
        <dbReference type="ARBA" id="ARBA00022723"/>
    </source>
</evidence>
<evidence type="ECO:0000313" key="7">
    <source>
        <dbReference type="EMBL" id="GGE01956.1"/>
    </source>
</evidence>
<dbReference type="Gene3D" id="3.90.420.10">
    <property type="entry name" value="Oxidoreductase, molybdopterin-binding domain"/>
    <property type="match status" value="1"/>
</dbReference>
<evidence type="ECO:0000313" key="8">
    <source>
        <dbReference type="Proteomes" id="UP000635071"/>
    </source>
</evidence>
<proteinExistence type="predicted"/>
<dbReference type="InterPro" id="IPR014756">
    <property type="entry name" value="Ig_E-set"/>
</dbReference>
<dbReference type="PANTHER" id="PTHR19372:SF7">
    <property type="entry name" value="SULFITE OXIDASE, MITOCHONDRIAL"/>
    <property type="match status" value="1"/>
</dbReference>
<keyword evidence="4" id="KW-0560">Oxidoreductase</keyword>
<dbReference type="Gene3D" id="2.60.40.650">
    <property type="match status" value="1"/>
</dbReference>
<comment type="cofactor">
    <cofactor evidence="1">
        <name>Mo-molybdopterin</name>
        <dbReference type="ChEBI" id="CHEBI:71302"/>
    </cofactor>
</comment>
<dbReference type="SUPFAM" id="SSF56524">
    <property type="entry name" value="Oxidoreductase molybdopterin-binding domain"/>
    <property type="match status" value="1"/>
</dbReference>
<organism evidence="7 8">
    <name type="scientific">Sandarakinorhabdus glacialis</name>
    <dbReference type="NCBI Taxonomy" id="1614636"/>
    <lineage>
        <taxon>Bacteria</taxon>
        <taxon>Pseudomonadati</taxon>
        <taxon>Pseudomonadota</taxon>
        <taxon>Alphaproteobacteria</taxon>
        <taxon>Sphingomonadales</taxon>
        <taxon>Sphingosinicellaceae</taxon>
        <taxon>Sandarakinorhabdus</taxon>
    </lineage>
</organism>
<dbReference type="GO" id="GO:0006790">
    <property type="term" value="P:sulfur compound metabolic process"/>
    <property type="evidence" value="ECO:0007669"/>
    <property type="project" value="TreeGrafter"/>
</dbReference>
<dbReference type="InterPro" id="IPR008335">
    <property type="entry name" value="Mopterin_OxRdtase_euk"/>
</dbReference>
<comment type="caution">
    <text evidence="7">The sequence shown here is derived from an EMBL/GenBank/DDBJ whole genome shotgun (WGS) entry which is preliminary data.</text>
</comment>
<dbReference type="EMBL" id="BMJM01000001">
    <property type="protein sequence ID" value="GGE01956.1"/>
    <property type="molecule type" value="Genomic_DNA"/>
</dbReference>
<reference evidence="7" key="1">
    <citation type="journal article" date="2014" name="Int. J. Syst. Evol. Microbiol.">
        <title>Complete genome sequence of Corynebacterium casei LMG S-19264T (=DSM 44701T), isolated from a smear-ripened cheese.</title>
        <authorList>
            <consortium name="US DOE Joint Genome Institute (JGI-PGF)"/>
            <person name="Walter F."/>
            <person name="Albersmeier A."/>
            <person name="Kalinowski J."/>
            <person name="Ruckert C."/>
        </authorList>
    </citation>
    <scope>NUCLEOTIDE SEQUENCE</scope>
    <source>
        <strain evidence="7">CGMCC 1.15519</strain>
    </source>
</reference>
<name>A0A916ZLH1_9SPHN</name>
<dbReference type="InterPro" id="IPR036374">
    <property type="entry name" value="OxRdtase_Mopterin-bd_sf"/>
</dbReference>
<reference evidence="7" key="2">
    <citation type="submission" date="2020-09" db="EMBL/GenBank/DDBJ databases">
        <authorList>
            <person name="Sun Q."/>
            <person name="Zhou Y."/>
        </authorList>
    </citation>
    <scope>NUCLEOTIDE SEQUENCE</scope>
    <source>
        <strain evidence="7">CGMCC 1.15519</strain>
    </source>
</reference>
<dbReference type="SUPFAM" id="SSF81296">
    <property type="entry name" value="E set domains"/>
    <property type="match status" value="1"/>
</dbReference>
<keyword evidence="3" id="KW-0479">Metal-binding</keyword>
<dbReference type="InterPro" id="IPR000572">
    <property type="entry name" value="OxRdtase_Mopterin-bd_dom"/>
</dbReference>
<sequence length="380" mass="40776">MPAFAQKMVDLGFPGGPSARPLVTDYPGKGAMVLQRTTPPLLETPMRVFDGDVLTPNTSHYVRWHWGFPVEVDAAAFRLKVGGHVGKPLSLSLAELKKLPRFEIVAVNQCSGNSRGFFEPRVAGAQWGNGAMSNARWTGVRLRDVLKAAGVKPGAVQVRFSGLDAPAVEAAPDFAKSLAVDHALDGEVMIAWAMNGEDLPILNGFPLRLVVPGWFSTYWVKMLDSIEVLSAPDTGYWMAKAYLVPTAPGANVAPGTREFAREPINRMPPRSFVTSVADKAVVGWTPEMKVGGIAFGGDCGVQRVEVSGDGGASWRDARLGTDLGKYGFRRFDGVVPVARAGAVLMARCTNANGLAQGMVPNWNPGGYARNVVEPVRVRFS</sequence>
<dbReference type="Pfam" id="PF03404">
    <property type="entry name" value="Mo-co_dimer"/>
    <property type="match status" value="1"/>
</dbReference>
<dbReference type="GO" id="GO:0008482">
    <property type="term" value="F:sulfite oxidase activity"/>
    <property type="evidence" value="ECO:0007669"/>
    <property type="project" value="TreeGrafter"/>
</dbReference>
<feature type="domain" description="Oxidoreductase molybdopterin-binding" evidence="5">
    <location>
        <begin position="68"/>
        <end position="237"/>
    </location>
</feature>
<dbReference type="GO" id="GO:0020037">
    <property type="term" value="F:heme binding"/>
    <property type="evidence" value="ECO:0007669"/>
    <property type="project" value="TreeGrafter"/>
</dbReference>
<dbReference type="AlphaFoldDB" id="A0A916ZLH1"/>
<evidence type="ECO:0000256" key="2">
    <source>
        <dbReference type="ARBA" id="ARBA00022505"/>
    </source>
</evidence>
<evidence type="ECO:0000259" key="6">
    <source>
        <dbReference type="Pfam" id="PF03404"/>
    </source>
</evidence>
<dbReference type="Pfam" id="PF00174">
    <property type="entry name" value="Oxidored_molyb"/>
    <property type="match status" value="1"/>
</dbReference>
<dbReference type="PANTHER" id="PTHR19372">
    <property type="entry name" value="SULFITE REDUCTASE"/>
    <property type="match status" value="1"/>
</dbReference>
<gene>
    <name evidence="7" type="ORF">GCM10011529_05460</name>
</gene>
<dbReference type="PRINTS" id="PR00407">
    <property type="entry name" value="EUMOPTERIN"/>
</dbReference>
<evidence type="ECO:0000256" key="1">
    <source>
        <dbReference type="ARBA" id="ARBA00001924"/>
    </source>
</evidence>
<evidence type="ECO:0000259" key="5">
    <source>
        <dbReference type="Pfam" id="PF00174"/>
    </source>
</evidence>
<keyword evidence="2" id="KW-0500">Molybdenum</keyword>
<protein>
    <submittedName>
        <fullName evidence="7">Oxidase</fullName>
    </submittedName>
</protein>